<feature type="region of interest" description="Disordered" evidence="1">
    <location>
        <begin position="38"/>
        <end position="63"/>
    </location>
</feature>
<dbReference type="Proteomes" id="UP001604277">
    <property type="component" value="Unassembled WGS sequence"/>
</dbReference>
<proteinExistence type="predicted"/>
<name>A0ABD1WSW7_9LAMI</name>
<accession>A0ABD1WSW7</accession>
<organism evidence="2 3">
    <name type="scientific">Forsythia ovata</name>
    <dbReference type="NCBI Taxonomy" id="205694"/>
    <lineage>
        <taxon>Eukaryota</taxon>
        <taxon>Viridiplantae</taxon>
        <taxon>Streptophyta</taxon>
        <taxon>Embryophyta</taxon>
        <taxon>Tracheophyta</taxon>
        <taxon>Spermatophyta</taxon>
        <taxon>Magnoliopsida</taxon>
        <taxon>eudicotyledons</taxon>
        <taxon>Gunneridae</taxon>
        <taxon>Pentapetalae</taxon>
        <taxon>asterids</taxon>
        <taxon>lamiids</taxon>
        <taxon>Lamiales</taxon>
        <taxon>Oleaceae</taxon>
        <taxon>Forsythieae</taxon>
        <taxon>Forsythia</taxon>
    </lineage>
</organism>
<evidence type="ECO:0000256" key="1">
    <source>
        <dbReference type="SAM" id="MobiDB-lite"/>
    </source>
</evidence>
<dbReference type="AlphaFoldDB" id="A0ABD1WSW7"/>
<sequence>MVERKTRTLLLSPLIRGKLLWSPLLHNRFANYGAKARVGAKKMENEKTREARSEVGRSSKRSLRDVDDLEVLEEEGLSKKARKPWTSSSRCPQNLATLDDEVPLILED</sequence>
<comment type="caution">
    <text evidence="2">The sequence shown here is derived from an EMBL/GenBank/DDBJ whole genome shotgun (WGS) entry which is preliminary data.</text>
</comment>
<keyword evidence="3" id="KW-1185">Reference proteome</keyword>
<feature type="compositionally biased region" description="Basic and acidic residues" evidence="1">
    <location>
        <begin position="41"/>
        <end position="63"/>
    </location>
</feature>
<dbReference type="EMBL" id="JBFOLJ010000002">
    <property type="protein sequence ID" value="KAL2552759.1"/>
    <property type="molecule type" value="Genomic_DNA"/>
</dbReference>
<evidence type="ECO:0000313" key="2">
    <source>
        <dbReference type="EMBL" id="KAL2552759.1"/>
    </source>
</evidence>
<evidence type="ECO:0000313" key="3">
    <source>
        <dbReference type="Proteomes" id="UP001604277"/>
    </source>
</evidence>
<reference evidence="3" key="1">
    <citation type="submission" date="2024-07" db="EMBL/GenBank/DDBJ databases">
        <title>Two chromosome-level genome assemblies of Korean endemic species Abeliophyllum distichum and Forsythia ovata (Oleaceae).</title>
        <authorList>
            <person name="Jang H."/>
        </authorList>
    </citation>
    <scope>NUCLEOTIDE SEQUENCE [LARGE SCALE GENOMIC DNA]</scope>
</reference>
<gene>
    <name evidence="2" type="ORF">Fot_06378</name>
</gene>
<protein>
    <submittedName>
        <fullName evidence="2">Uncharacterized protein</fullName>
    </submittedName>
</protein>